<evidence type="ECO:0000313" key="3">
    <source>
        <dbReference type="Proteomes" id="UP000018817"/>
    </source>
</evidence>
<dbReference type="RefSeq" id="XP_008894698.1">
    <property type="nucleotide sequence ID" value="XM_008896450.1"/>
</dbReference>
<dbReference type="VEuPathDB" id="FungiDB:PPTG_21197"/>
<dbReference type="OrthoDB" id="112406at2759"/>
<organism evidence="2 3">
    <name type="scientific">Phytophthora nicotianae (strain INRA-310)</name>
    <name type="common">Phytophthora parasitica</name>
    <dbReference type="NCBI Taxonomy" id="761204"/>
    <lineage>
        <taxon>Eukaryota</taxon>
        <taxon>Sar</taxon>
        <taxon>Stramenopiles</taxon>
        <taxon>Oomycota</taxon>
        <taxon>Peronosporomycetes</taxon>
        <taxon>Peronosporales</taxon>
        <taxon>Peronosporaceae</taxon>
        <taxon>Phytophthora</taxon>
    </lineage>
</organism>
<evidence type="ECO:0000313" key="2">
    <source>
        <dbReference type="EMBL" id="ETN19967.1"/>
    </source>
</evidence>
<name>W2R3G1_PHYN3</name>
<evidence type="ECO:0000256" key="1">
    <source>
        <dbReference type="SAM" id="MobiDB-lite"/>
    </source>
</evidence>
<dbReference type="AlphaFoldDB" id="W2R3G1"/>
<dbReference type="OMA" id="SSEMFAN"/>
<proteinExistence type="predicted"/>
<reference evidence="2 3" key="2">
    <citation type="submission" date="2013-11" db="EMBL/GenBank/DDBJ databases">
        <title>The Genome Sequence of Phytophthora parasitica INRA-310.</title>
        <authorList>
            <consortium name="The Broad Institute Genomics Platform"/>
            <person name="Russ C."/>
            <person name="Tyler B."/>
            <person name="Panabieres F."/>
            <person name="Shan W."/>
            <person name="Tripathy S."/>
            <person name="Grunwald N."/>
            <person name="Machado M."/>
            <person name="Johnson C.S."/>
            <person name="Arredondo F."/>
            <person name="Hong C."/>
            <person name="Coffey M."/>
            <person name="Young S.K."/>
            <person name="Zeng Q."/>
            <person name="Gargeya S."/>
            <person name="Fitzgerald M."/>
            <person name="Abouelleil A."/>
            <person name="Alvarado L."/>
            <person name="Chapman S.B."/>
            <person name="Gainer-Dewar J."/>
            <person name="Goldberg J."/>
            <person name="Griggs A."/>
            <person name="Gujja S."/>
            <person name="Hansen M."/>
            <person name="Howarth C."/>
            <person name="Imamovic A."/>
            <person name="Ireland A."/>
            <person name="Larimer J."/>
            <person name="McCowan C."/>
            <person name="Murphy C."/>
            <person name="Pearson M."/>
            <person name="Poon T.W."/>
            <person name="Priest M."/>
            <person name="Roberts A."/>
            <person name="Saif S."/>
            <person name="Shea T."/>
            <person name="Sykes S."/>
            <person name="Wortman J."/>
            <person name="Nusbaum C."/>
            <person name="Birren B."/>
        </authorList>
    </citation>
    <scope>NUCLEOTIDE SEQUENCE [LARGE SCALE GENOMIC DNA]</scope>
    <source>
        <strain evidence="2 3">INRA-310</strain>
    </source>
</reference>
<accession>W2R3G1</accession>
<gene>
    <name evidence="2" type="ORF">PPTG_21197</name>
</gene>
<feature type="compositionally biased region" description="Basic and acidic residues" evidence="1">
    <location>
        <begin position="19"/>
        <end position="44"/>
    </location>
</feature>
<protein>
    <submittedName>
        <fullName evidence="2">Uncharacterized protein</fullName>
    </submittedName>
</protein>
<dbReference type="EMBL" id="KI669564">
    <property type="protein sequence ID" value="ETN19967.1"/>
    <property type="molecule type" value="Genomic_DNA"/>
</dbReference>
<feature type="region of interest" description="Disordered" evidence="1">
    <location>
        <begin position="71"/>
        <end position="115"/>
    </location>
</feature>
<reference evidence="3" key="1">
    <citation type="submission" date="2011-12" db="EMBL/GenBank/DDBJ databases">
        <authorList>
            <consortium name="The Broad Institute Genome Sequencing Platform"/>
            <person name="Russ C."/>
            <person name="Tyler B."/>
            <person name="Panabieres F."/>
            <person name="Shan W."/>
            <person name="Tripathy S."/>
            <person name="Grunwald N."/>
            <person name="Machado M."/>
            <person name="Young S.K."/>
            <person name="Zeng Q."/>
            <person name="Gargeya S."/>
            <person name="Fitzgerald M."/>
            <person name="Haas B."/>
            <person name="Abouelleil A."/>
            <person name="Alvarado L."/>
            <person name="Arachchi H.M."/>
            <person name="Berlin A."/>
            <person name="Chapman S.B."/>
            <person name="Gearin G."/>
            <person name="Goldberg J."/>
            <person name="Griggs A."/>
            <person name="Gujja S."/>
            <person name="Hansen M."/>
            <person name="Heiman D."/>
            <person name="Howarth C."/>
            <person name="Larimer J."/>
            <person name="Lui A."/>
            <person name="MacDonald P.J.P."/>
            <person name="McCowen C."/>
            <person name="Montmayeur A."/>
            <person name="Murphy C."/>
            <person name="Neiman D."/>
            <person name="Pearson M."/>
            <person name="Priest M."/>
            <person name="Roberts A."/>
            <person name="Saif S."/>
            <person name="Shea T."/>
            <person name="Sisk P."/>
            <person name="Stolte C."/>
            <person name="Sykes S."/>
            <person name="Wortman J."/>
            <person name="Nusbaum C."/>
            <person name="Birren B."/>
        </authorList>
    </citation>
    <scope>NUCLEOTIDE SEQUENCE [LARGE SCALE GENOMIC DNA]</scope>
    <source>
        <strain evidence="3">INRA-310</strain>
    </source>
</reference>
<dbReference type="Proteomes" id="UP000018817">
    <property type="component" value="Unassembled WGS sequence"/>
</dbReference>
<feature type="region of interest" description="Disordered" evidence="1">
    <location>
        <begin position="1"/>
        <end position="51"/>
    </location>
</feature>
<sequence>MMLALEVGGYSSLKKASRHTKEARRLASLEVERGSSHSAIDHKPAQPLHTNSSEMFANHFATIAPHAAVMVVSPKDKSSSPTTPASKDRKKHRAKSESNVTTDKKPVRIASRQSC</sequence>
<dbReference type="GeneID" id="20189796"/>